<dbReference type="NCBIfam" id="NF045971">
    <property type="entry name" value="conju_CD1110"/>
    <property type="match status" value="1"/>
</dbReference>
<accession>A0A921GNA0</accession>
<dbReference type="EMBL" id="DYWO01000154">
    <property type="protein sequence ID" value="HJF49161.1"/>
    <property type="molecule type" value="Genomic_DNA"/>
</dbReference>
<dbReference type="InterPro" id="IPR027417">
    <property type="entry name" value="P-loop_NTPase"/>
</dbReference>
<dbReference type="PANTHER" id="PTHR30121:SF6">
    <property type="entry name" value="SLR6007 PROTEIN"/>
    <property type="match status" value="1"/>
</dbReference>
<dbReference type="PANTHER" id="PTHR30121">
    <property type="entry name" value="UNCHARACTERIZED PROTEIN YJGR-RELATED"/>
    <property type="match status" value="1"/>
</dbReference>
<evidence type="ECO:0000313" key="3">
    <source>
        <dbReference type="Proteomes" id="UP000775129"/>
    </source>
</evidence>
<feature type="domain" description="TraG P-loop" evidence="1">
    <location>
        <begin position="464"/>
        <end position="574"/>
    </location>
</feature>
<dbReference type="Gene3D" id="1.10.8.730">
    <property type="match status" value="1"/>
</dbReference>
<dbReference type="Pfam" id="PF19044">
    <property type="entry name" value="P-loop_TraG"/>
    <property type="match status" value="1"/>
</dbReference>
<gene>
    <name evidence="2" type="ORF">K8W24_05085</name>
</gene>
<dbReference type="SUPFAM" id="SSF52540">
    <property type="entry name" value="P-loop containing nucleoside triphosphate hydrolases"/>
    <property type="match status" value="1"/>
</dbReference>
<protein>
    <recommendedName>
        <fullName evidence="1">TraG P-loop domain-containing protein</fullName>
    </recommendedName>
</protein>
<dbReference type="Gene3D" id="3.40.50.300">
    <property type="entry name" value="P-loop containing nucleotide triphosphate hydrolases"/>
    <property type="match status" value="1"/>
</dbReference>
<evidence type="ECO:0000259" key="1">
    <source>
        <dbReference type="Pfam" id="PF19044"/>
    </source>
</evidence>
<evidence type="ECO:0000313" key="2">
    <source>
        <dbReference type="EMBL" id="HJF49161.1"/>
    </source>
</evidence>
<dbReference type="AlphaFoldDB" id="A0A921GNA0"/>
<dbReference type="CDD" id="cd01127">
    <property type="entry name" value="TrwB_TraG_TraD_VirD4"/>
    <property type="match status" value="1"/>
</dbReference>
<dbReference type="InterPro" id="IPR043964">
    <property type="entry name" value="P-loop_TraG"/>
</dbReference>
<name>A0A921GNA0_9MICO</name>
<dbReference type="InterPro" id="IPR051162">
    <property type="entry name" value="T4SS_component"/>
</dbReference>
<dbReference type="Proteomes" id="UP000775129">
    <property type="component" value="Unassembled WGS sequence"/>
</dbReference>
<organism evidence="2 3">
    <name type="scientific">Brachybacterium paraconglomeratum</name>
    <dbReference type="NCBI Taxonomy" id="173362"/>
    <lineage>
        <taxon>Bacteria</taxon>
        <taxon>Bacillati</taxon>
        <taxon>Actinomycetota</taxon>
        <taxon>Actinomycetes</taxon>
        <taxon>Micrococcales</taxon>
        <taxon>Dermabacteraceae</taxon>
        <taxon>Brachybacterium</taxon>
    </lineage>
</organism>
<proteinExistence type="predicted"/>
<reference evidence="2" key="1">
    <citation type="journal article" date="2021" name="PeerJ">
        <title>Extensive microbial diversity within the chicken gut microbiome revealed by metagenomics and culture.</title>
        <authorList>
            <person name="Gilroy R."/>
            <person name="Ravi A."/>
            <person name="Getino M."/>
            <person name="Pursley I."/>
            <person name="Horton D.L."/>
            <person name="Alikhan N.F."/>
            <person name="Baker D."/>
            <person name="Gharbi K."/>
            <person name="Hall N."/>
            <person name="Watson M."/>
            <person name="Adriaenssens E.M."/>
            <person name="Foster-Nyarko E."/>
            <person name="Jarju S."/>
            <person name="Secka A."/>
            <person name="Antonio M."/>
            <person name="Oren A."/>
            <person name="Chaudhuri R.R."/>
            <person name="La Ragione R."/>
            <person name="Hildebrand F."/>
            <person name="Pallen M.J."/>
        </authorList>
    </citation>
    <scope>NUCLEOTIDE SEQUENCE</scope>
    <source>
        <strain evidence="2">1647</strain>
    </source>
</reference>
<reference evidence="2" key="2">
    <citation type="submission" date="2021-09" db="EMBL/GenBank/DDBJ databases">
        <authorList>
            <person name="Gilroy R."/>
        </authorList>
    </citation>
    <scope>NUCLEOTIDE SEQUENCE</scope>
    <source>
        <strain evidence="2">1647</strain>
    </source>
</reference>
<comment type="caution">
    <text evidence="2">The sequence shown here is derived from an EMBL/GenBank/DDBJ whole genome shotgun (WGS) entry which is preliminary data.</text>
</comment>
<sequence length="610" mass="68865">MTILDRTERLRVLSHLLRPHQPFLFDEQEFLPNKRLRTQDYIAPWSITTTTSDGPLELLNSGDKTFHDTLWVRDYPVWLSDRLISELTDIKADITASLHLEPYDQAEGKELLDRQIAEIDMQLINERKKAKKQGYDQDQIPQSLQDAAEEAKELRDELRESNQKVFSSVLVIGISAPTADQLAQYTKRVRTLIRRQSCVAERTAYMQRDALTTELPLGIRALPMRRTLTTASAAVIVPFTTQEVFQPGGVHYGYNQQSRNAVCIDRLKNANQNGFILGASGQGKGMAGKNEIFNLRTNRADDDIIIIDPEQEYEPLVNALKGAVVRIHPSSENRLNPLDIDLEDTTMGDPIAVKAQDVINMLRSLIGGHDGLTSTQVSVLDRCTVEMYRRYAADGGKVPTLADLRARLLDEDTEDATRLADSLEIYTSGSLNAFSRLTNVNVDNRLVSYDISGLGPELRTFGMMVILNQIWQRVARNKRNGRRTWIYVDEFHVLFNDKYAATFFKDLYKRLRKYGGGITGITQDVEELLESADARLMLSNSSFLYLLGQSDTNAETLTQMLALSEQQSKWITNVKPGTGLIRTGSALVPVDGEIPRDSRLFQLYNTDVED</sequence>